<feature type="non-terminal residue" evidence="2">
    <location>
        <position position="1607"/>
    </location>
</feature>
<feature type="region of interest" description="Disordered" evidence="1">
    <location>
        <begin position="1411"/>
        <end position="1448"/>
    </location>
</feature>
<dbReference type="Proteomes" id="UP001189429">
    <property type="component" value="Unassembled WGS sequence"/>
</dbReference>
<organism evidence="2 3">
    <name type="scientific">Prorocentrum cordatum</name>
    <dbReference type="NCBI Taxonomy" id="2364126"/>
    <lineage>
        <taxon>Eukaryota</taxon>
        <taxon>Sar</taxon>
        <taxon>Alveolata</taxon>
        <taxon>Dinophyceae</taxon>
        <taxon>Prorocentrales</taxon>
        <taxon>Prorocentraceae</taxon>
        <taxon>Prorocentrum</taxon>
    </lineage>
</organism>
<comment type="caution">
    <text evidence="2">The sequence shown here is derived from an EMBL/GenBank/DDBJ whole genome shotgun (WGS) entry which is preliminary data.</text>
</comment>
<dbReference type="SUPFAM" id="SSF56349">
    <property type="entry name" value="DNA breaking-rejoining enzymes"/>
    <property type="match status" value="1"/>
</dbReference>
<name>A0ABN9YDH2_9DINO</name>
<feature type="non-terminal residue" evidence="2">
    <location>
        <position position="1"/>
    </location>
</feature>
<protein>
    <recommendedName>
        <fullName evidence="4">Reverse transcriptase domain-containing protein</fullName>
    </recommendedName>
</protein>
<dbReference type="EMBL" id="CAUYUJ010022426">
    <property type="protein sequence ID" value="CAK0910577.1"/>
    <property type="molecule type" value="Genomic_DNA"/>
</dbReference>
<reference evidence="2" key="1">
    <citation type="submission" date="2023-10" db="EMBL/GenBank/DDBJ databases">
        <authorList>
            <person name="Chen Y."/>
            <person name="Shah S."/>
            <person name="Dougan E. K."/>
            <person name="Thang M."/>
            <person name="Chan C."/>
        </authorList>
    </citation>
    <scope>NUCLEOTIDE SEQUENCE [LARGE SCALE GENOMIC DNA]</scope>
</reference>
<evidence type="ECO:0000256" key="1">
    <source>
        <dbReference type="SAM" id="MobiDB-lite"/>
    </source>
</evidence>
<dbReference type="SUPFAM" id="SSF56672">
    <property type="entry name" value="DNA/RNA polymerases"/>
    <property type="match status" value="1"/>
</dbReference>
<evidence type="ECO:0000313" key="3">
    <source>
        <dbReference type="Proteomes" id="UP001189429"/>
    </source>
</evidence>
<accession>A0ABN9YDH2</accession>
<evidence type="ECO:0008006" key="4">
    <source>
        <dbReference type="Google" id="ProtNLM"/>
    </source>
</evidence>
<dbReference type="InterPro" id="IPR011010">
    <property type="entry name" value="DNA_brk_join_enz"/>
</dbReference>
<proteinExistence type="predicted"/>
<evidence type="ECO:0000313" key="2">
    <source>
        <dbReference type="EMBL" id="CAK0910577.1"/>
    </source>
</evidence>
<keyword evidence="3" id="KW-1185">Reference proteome</keyword>
<feature type="region of interest" description="Disordered" evidence="1">
    <location>
        <begin position="943"/>
        <end position="963"/>
    </location>
</feature>
<gene>
    <name evidence="2" type="ORF">PCOR1329_LOCUS84729</name>
</gene>
<sequence length="1607" mass="170265">VQPGDFILIRYNVAGRRLWHERLVLCLAAAAPWGVGILTPDGDAYVEIVIGGAGIAECIVCDRGAAGGGAAALGGDATYRFNAIPLGPVVAQGVQDTATMLGLGAQPAVVPNTVGRAIVRAAAGAAGGAAAAPGGAGAAGGVDGLAAALAGGGIGAAAAPGGGALVAAPPALVGPPADGALVADAPPPGAPAAAAPAAPPVAAPVPPAAAAPAGAPFMGAAAGAPGGDLRIMAVQTDIRGQRHRPFSEAARLLVEMPFADWPIDGPRTLICVVLFILRVAGTPLAWHQKLRTDGNLDDDEPGVGNHEMMCRLLEIGLCYDQLHCSNLASMELVARSIQTESERYRHRFESSEDADLNHNLMIGMTHGRGHVCACPALRDHVSAQLQKEAAIAKEWRKAGRQRDLFPMPFVGGGSECGKPTLSRRPLLNESQRTAIQNMSTALHRLGRQPEQYAETRGCEDGALSELLQGVAIYGDGACNPSVPYRREQISWPSSSMPPVELPTILGPSEAARLRDWRSQMLRPPREAEELMATACPRGAHCDQGLVGDPRTYAEFLGKLYGKGMVHFSAAVDAKGTVGVFFVPKKSGAQRIIFDTRIANGFFKAPPKTRLPTAAAWSAVEAPASGVFVATADLECAFYHMKLPSGMEEYFSLFAIDSTFMLEAGLDDLPFGPGVMVAARVLVLPMGFTWALHLCQDVAATCLLRSGVDPSSIIVDGQVGIALGPSRPAAAGAYVDNVVTIGTSAEVANSLLHSLVRRFEDAGLVAHEIVEASANAQFLGLQLHAGKALTVKAKNVWRLRAALGSLLRRKWVTGYALRAVLGHITWMSMLRREALTTLRACYAFVEAFEGRPGRLWDSAARELITVRNLLPILQADLTAGWRSTITCSDAAPEGLGVARQRLEATVVASCARFSERWRFKVAGAQAARERSLACGSASEKMAATKNGHRAADADPDAAETPPKHAEPFPNYIVAPLADPVLDSGRVLAEAPEEVSEDPEGFAVRFEESAAGGMAGSAGGACCAGPRVALLLAVVVVATAGPVGADAARKSRVPSAGAAVAQRQKLAQQARSSRPLLAGLTLLETLAIRANTERSYLQMLNNFVQWCQQHRQDWKTYEELDLVLSSYFSDHYLLGTACNIGSQTLAAIAHVTPLLFKQTVSVLPRASRASAAWKRRAPGKTRLPLPRPAVYAIAGWLISHGQLGMACWVVLAFAAYLRPAEAQGLTHESLAPPAPAAGAGHSCWALLMHPLERGVAGKTGHYDDSVLIDQAPLWPVLAAMRLATPPGASLWSFSLDELTAQFSSACQALKLSSLRPHLYSLRHGGASDDLLTGRRSPLEVQRRGRWAVASSMRRYGKEGSLLDEMARVNAAVFAFGALVEANLSSLLEHGFSRMNLYGLVPATALPTLGPVAAASGRRGRERPAARLTGASGVTAPGPPQRPAARPSNAESHLAEAVRRRGLPALDLGLWRGPAEDHLSREFRAVVKGWLAGRVAGAVWLGTLRTTWTQALRQPLRTRARPMGRADLLPHEAAKVRMGNRTFHLSCDVIELCLELRIPVFIENPAGSLIWQARRLQRLLQHPSCQLLTFDCCQYDAPWRKRTSAAAWNA</sequence>
<dbReference type="InterPro" id="IPR043502">
    <property type="entry name" value="DNA/RNA_pol_sf"/>
</dbReference>